<keyword evidence="2" id="KW-1185">Reference proteome</keyword>
<dbReference type="Proteomes" id="UP001152607">
    <property type="component" value="Unassembled WGS sequence"/>
</dbReference>
<gene>
    <name evidence="1" type="ORF">PDIGIT_LOCUS9533</name>
</gene>
<evidence type="ECO:0000313" key="2">
    <source>
        <dbReference type="Proteomes" id="UP001152607"/>
    </source>
</evidence>
<name>A0A9W4UJF4_9PLEO</name>
<evidence type="ECO:0000313" key="1">
    <source>
        <dbReference type="EMBL" id="CAI6336434.1"/>
    </source>
</evidence>
<proteinExistence type="predicted"/>
<dbReference type="EMBL" id="CAOQHR010000006">
    <property type="protein sequence ID" value="CAI6336434.1"/>
    <property type="molecule type" value="Genomic_DNA"/>
</dbReference>
<organism evidence="1 2">
    <name type="scientific">Periconia digitata</name>
    <dbReference type="NCBI Taxonomy" id="1303443"/>
    <lineage>
        <taxon>Eukaryota</taxon>
        <taxon>Fungi</taxon>
        <taxon>Dikarya</taxon>
        <taxon>Ascomycota</taxon>
        <taxon>Pezizomycotina</taxon>
        <taxon>Dothideomycetes</taxon>
        <taxon>Pleosporomycetidae</taxon>
        <taxon>Pleosporales</taxon>
        <taxon>Massarineae</taxon>
        <taxon>Periconiaceae</taxon>
        <taxon>Periconia</taxon>
    </lineage>
</organism>
<accession>A0A9W4UJF4</accession>
<protein>
    <submittedName>
        <fullName evidence="1">Uncharacterized protein</fullName>
    </submittedName>
</protein>
<sequence>MDAGNMRIIVNVVKISLPISNGVLFLCVFTQRLRYRSVQHNTWSSPGCYAV</sequence>
<reference evidence="1" key="1">
    <citation type="submission" date="2023-01" db="EMBL/GenBank/DDBJ databases">
        <authorList>
            <person name="Van Ghelder C."/>
            <person name="Rancurel C."/>
        </authorList>
    </citation>
    <scope>NUCLEOTIDE SEQUENCE</scope>
    <source>
        <strain evidence="1">CNCM I-4278</strain>
    </source>
</reference>
<dbReference type="AlphaFoldDB" id="A0A9W4UJF4"/>
<comment type="caution">
    <text evidence="1">The sequence shown here is derived from an EMBL/GenBank/DDBJ whole genome shotgun (WGS) entry which is preliminary data.</text>
</comment>